<dbReference type="Proteomes" id="UP000738349">
    <property type="component" value="Unassembled WGS sequence"/>
</dbReference>
<evidence type="ECO:0000256" key="9">
    <source>
        <dbReference type="SAM" id="MobiDB-lite"/>
    </source>
</evidence>
<evidence type="ECO:0000256" key="5">
    <source>
        <dbReference type="ARBA" id="ARBA00022576"/>
    </source>
</evidence>
<name>A0A9P9F9H8_9HYPO</name>
<reference evidence="11" key="1">
    <citation type="journal article" date="2021" name="Nat. Commun.">
        <title>Genetic determinants of endophytism in the Arabidopsis root mycobiome.</title>
        <authorList>
            <person name="Mesny F."/>
            <person name="Miyauchi S."/>
            <person name="Thiergart T."/>
            <person name="Pickel B."/>
            <person name="Atanasova L."/>
            <person name="Karlsson M."/>
            <person name="Huettel B."/>
            <person name="Barry K.W."/>
            <person name="Haridas S."/>
            <person name="Chen C."/>
            <person name="Bauer D."/>
            <person name="Andreopoulos W."/>
            <person name="Pangilinan J."/>
            <person name="LaButti K."/>
            <person name="Riley R."/>
            <person name="Lipzen A."/>
            <person name="Clum A."/>
            <person name="Drula E."/>
            <person name="Henrissat B."/>
            <person name="Kohler A."/>
            <person name="Grigoriev I.V."/>
            <person name="Martin F.M."/>
            <person name="Hacquard S."/>
        </authorList>
    </citation>
    <scope>NUCLEOTIDE SEQUENCE</scope>
    <source>
        <strain evidence="11">MPI-CAGE-AT-0147</strain>
    </source>
</reference>
<keyword evidence="5 11" id="KW-0032">Aminotransferase</keyword>
<dbReference type="InterPro" id="IPR000796">
    <property type="entry name" value="Asp_trans"/>
</dbReference>
<evidence type="ECO:0000256" key="2">
    <source>
        <dbReference type="ARBA" id="ARBA00007441"/>
    </source>
</evidence>
<protein>
    <recommendedName>
        <fullName evidence="4">aspartate transaminase</fullName>
        <ecNumber evidence="4">2.6.1.1</ecNumber>
    </recommendedName>
    <alternativeName>
        <fullName evidence="8">Transaminase A</fullName>
    </alternativeName>
</protein>
<feature type="compositionally biased region" description="Polar residues" evidence="9">
    <location>
        <begin position="1"/>
        <end position="14"/>
    </location>
</feature>
<dbReference type="GO" id="GO:0005829">
    <property type="term" value="C:cytosol"/>
    <property type="evidence" value="ECO:0007669"/>
    <property type="project" value="TreeGrafter"/>
</dbReference>
<evidence type="ECO:0000256" key="4">
    <source>
        <dbReference type="ARBA" id="ARBA00012753"/>
    </source>
</evidence>
<comment type="similarity">
    <text evidence="2">Belongs to the class-I pyridoxal-phosphate-dependent aminotransferase family.</text>
</comment>
<keyword evidence="7" id="KW-0663">Pyridoxal phosphate</keyword>
<dbReference type="GO" id="GO:0030170">
    <property type="term" value="F:pyridoxal phosphate binding"/>
    <property type="evidence" value="ECO:0007669"/>
    <property type="project" value="InterPro"/>
</dbReference>
<dbReference type="PANTHER" id="PTHR11879">
    <property type="entry name" value="ASPARTATE AMINOTRANSFERASE"/>
    <property type="match status" value="1"/>
</dbReference>
<dbReference type="AlphaFoldDB" id="A0A9P9F9H8"/>
<feature type="region of interest" description="Disordered" evidence="9">
    <location>
        <begin position="1"/>
        <end position="29"/>
    </location>
</feature>
<evidence type="ECO:0000256" key="6">
    <source>
        <dbReference type="ARBA" id="ARBA00022679"/>
    </source>
</evidence>
<dbReference type="CDD" id="cd00609">
    <property type="entry name" value="AAT_like"/>
    <property type="match status" value="1"/>
</dbReference>
<proteinExistence type="inferred from homology"/>
<dbReference type="InterPro" id="IPR004839">
    <property type="entry name" value="Aminotransferase_I/II_large"/>
</dbReference>
<comment type="subunit">
    <text evidence="3">Homodimer.</text>
</comment>
<dbReference type="InterPro" id="IPR015421">
    <property type="entry name" value="PyrdxlP-dep_Trfase_major"/>
</dbReference>
<dbReference type="GO" id="GO:0006532">
    <property type="term" value="P:aspartate biosynthetic process"/>
    <property type="evidence" value="ECO:0007669"/>
    <property type="project" value="TreeGrafter"/>
</dbReference>
<dbReference type="Pfam" id="PF00155">
    <property type="entry name" value="Aminotran_1_2"/>
    <property type="match status" value="1"/>
</dbReference>
<dbReference type="FunFam" id="3.40.640.10:FF:000066">
    <property type="entry name" value="Aspartate aminotransferase"/>
    <property type="match status" value="1"/>
</dbReference>
<evidence type="ECO:0000256" key="7">
    <source>
        <dbReference type="ARBA" id="ARBA00022898"/>
    </source>
</evidence>
<evidence type="ECO:0000313" key="11">
    <source>
        <dbReference type="EMBL" id="KAH7156624.1"/>
    </source>
</evidence>
<dbReference type="GO" id="GO:0004069">
    <property type="term" value="F:L-aspartate:2-oxoglutarate aminotransferase activity"/>
    <property type="evidence" value="ECO:0007669"/>
    <property type="project" value="UniProtKB-EC"/>
</dbReference>
<dbReference type="EMBL" id="JAGMUV010000005">
    <property type="protein sequence ID" value="KAH7156624.1"/>
    <property type="molecule type" value="Genomic_DNA"/>
</dbReference>
<dbReference type="InterPro" id="IPR015422">
    <property type="entry name" value="PyrdxlP-dep_Trfase_small"/>
</dbReference>
<evidence type="ECO:0000313" key="12">
    <source>
        <dbReference type="Proteomes" id="UP000738349"/>
    </source>
</evidence>
<feature type="domain" description="Aminotransferase class I/classII large" evidence="10">
    <location>
        <begin position="39"/>
        <end position="414"/>
    </location>
</feature>
<comment type="caution">
    <text evidence="11">The sequence shown here is derived from an EMBL/GenBank/DDBJ whole genome shotgun (WGS) entry which is preliminary data.</text>
</comment>
<evidence type="ECO:0000259" key="10">
    <source>
        <dbReference type="Pfam" id="PF00155"/>
    </source>
</evidence>
<dbReference type="InterPro" id="IPR015424">
    <property type="entry name" value="PyrdxlP-dep_Trfase"/>
</dbReference>
<gene>
    <name evidence="11" type="ORF">EDB81DRAFT_717011</name>
</gene>
<dbReference type="SUPFAM" id="SSF53383">
    <property type="entry name" value="PLP-dependent transferases"/>
    <property type="match status" value="1"/>
</dbReference>
<accession>A0A9P9F9H8</accession>
<keyword evidence="12" id="KW-1185">Reference proteome</keyword>
<sequence length="423" mass="47142">MALNEDNTSQSSRFSKLRPAQPGGPFALEADFRADTDPRKVNLIIGAYRDDSAQPWQLTSVTQAKKQLNVESCFHEYLPLRGSSKFLEGARLVLFGPERLQKDGQSIASIQTVSGTGANSLIAMFLHRHLHRANVWLPDPTWVNHVDIWKINAPGVGLRWYPYYDEANRCFDFDAMLQTLYCHAQEHDVILLHACAHNPTGMDPTKEQWRGLARLCEEKKLFVVFDSAYQGFASGDLDHDAWAVRHFSSYPTIELAVCQSFSKNLGLYGERTGALHVLVSRAASHPIPLAPIVQDNLVDLHRASVSMAPLFGSLVATRVLGSSDLRSMWKGDLLVMSGRIKAMRTALYEELVRLQTPGSWKHIVEQTGMFSYTGLTKDQVSLLQSEHHVYMLPSGRASICGLTNANVLHTAQAIHDVVVRLPA</sequence>
<evidence type="ECO:0000256" key="1">
    <source>
        <dbReference type="ARBA" id="ARBA00001933"/>
    </source>
</evidence>
<dbReference type="Gene3D" id="3.40.640.10">
    <property type="entry name" value="Type I PLP-dependent aspartate aminotransferase-like (Major domain)"/>
    <property type="match status" value="1"/>
</dbReference>
<keyword evidence="6" id="KW-0808">Transferase</keyword>
<evidence type="ECO:0000256" key="8">
    <source>
        <dbReference type="ARBA" id="ARBA00030923"/>
    </source>
</evidence>
<dbReference type="PANTHER" id="PTHR11879:SF20">
    <property type="entry name" value="ASPARTATE AMINOTRANSFERASE"/>
    <property type="match status" value="1"/>
</dbReference>
<dbReference type="Gene3D" id="3.90.1150.10">
    <property type="entry name" value="Aspartate Aminotransferase, domain 1"/>
    <property type="match status" value="1"/>
</dbReference>
<organism evidence="11 12">
    <name type="scientific">Dactylonectria macrodidyma</name>
    <dbReference type="NCBI Taxonomy" id="307937"/>
    <lineage>
        <taxon>Eukaryota</taxon>
        <taxon>Fungi</taxon>
        <taxon>Dikarya</taxon>
        <taxon>Ascomycota</taxon>
        <taxon>Pezizomycotina</taxon>
        <taxon>Sordariomycetes</taxon>
        <taxon>Hypocreomycetidae</taxon>
        <taxon>Hypocreales</taxon>
        <taxon>Nectriaceae</taxon>
        <taxon>Dactylonectria</taxon>
    </lineage>
</organism>
<dbReference type="EC" id="2.6.1.1" evidence="4"/>
<dbReference type="OrthoDB" id="550424at2759"/>
<evidence type="ECO:0000256" key="3">
    <source>
        <dbReference type="ARBA" id="ARBA00011738"/>
    </source>
</evidence>
<comment type="cofactor">
    <cofactor evidence="1">
        <name>pyridoxal 5'-phosphate</name>
        <dbReference type="ChEBI" id="CHEBI:597326"/>
    </cofactor>
</comment>
<dbReference type="FunFam" id="3.90.1150.10:FF:000001">
    <property type="entry name" value="Aspartate aminotransferase"/>
    <property type="match status" value="1"/>
</dbReference>
<dbReference type="PRINTS" id="PR00799">
    <property type="entry name" value="TRANSAMINASE"/>
</dbReference>